<dbReference type="EMBL" id="JAZAVJ010000013">
    <property type="protein sequence ID" value="KAK7422805.1"/>
    <property type="molecule type" value="Genomic_DNA"/>
</dbReference>
<name>A0ABR1HNK7_9HYPO</name>
<evidence type="ECO:0000313" key="3">
    <source>
        <dbReference type="Proteomes" id="UP001498476"/>
    </source>
</evidence>
<evidence type="ECO:0000313" key="2">
    <source>
        <dbReference type="EMBL" id="KAK7422805.1"/>
    </source>
</evidence>
<feature type="domain" description="Tail specific protease" evidence="1">
    <location>
        <begin position="118"/>
        <end position="330"/>
    </location>
</feature>
<dbReference type="InterPro" id="IPR029045">
    <property type="entry name" value="ClpP/crotonase-like_dom_sf"/>
</dbReference>
<reference evidence="2 3" key="1">
    <citation type="journal article" date="2025" name="Microbiol. Resour. Announc.">
        <title>Draft genome sequences for Neonectria magnoliae and Neonectria punicea, canker pathogens of Liriodendron tulipifera and Acer saccharum in West Virginia.</title>
        <authorList>
            <person name="Petronek H.M."/>
            <person name="Kasson M.T."/>
            <person name="Metheny A.M."/>
            <person name="Stauder C.M."/>
            <person name="Lovett B."/>
            <person name="Lynch S.C."/>
            <person name="Garnas J.R."/>
            <person name="Kasson L.R."/>
            <person name="Stajich J.E."/>
        </authorList>
    </citation>
    <scope>NUCLEOTIDE SEQUENCE [LARGE SCALE GENOMIC DNA]</scope>
    <source>
        <strain evidence="2 3">NRRL 64653</strain>
    </source>
</reference>
<gene>
    <name evidence="2" type="ORF">QQX98_001366</name>
</gene>
<keyword evidence="3" id="KW-1185">Reference proteome</keyword>
<dbReference type="PANTHER" id="PTHR37049:SF5">
    <property type="entry name" value="TAIL SPECIFIC PROTEASE DOMAIN-CONTAINING PROTEIN"/>
    <property type="match status" value="1"/>
</dbReference>
<dbReference type="InterPro" id="IPR052766">
    <property type="entry name" value="S41A_metabolite_peptidase"/>
</dbReference>
<dbReference type="Pfam" id="PF03572">
    <property type="entry name" value="Peptidase_S41"/>
    <property type="match status" value="1"/>
</dbReference>
<dbReference type="Proteomes" id="UP001498476">
    <property type="component" value="Unassembled WGS sequence"/>
</dbReference>
<accession>A0ABR1HNK7</accession>
<protein>
    <recommendedName>
        <fullName evidence="1">Tail specific protease domain-containing protein</fullName>
    </recommendedName>
</protein>
<dbReference type="SUPFAM" id="SSF52096">
    <property type="entry name" value="ClpP/crotonase"/>
    <property type="match status" value="1"/>
</dbReference>
<organism evidence="2 3">
    <name type="scientific">Neonectria punicea</name>
    <dbReference type="NCBI Taxonomy" id="979145"/>
    <lineage>
        <taxon>Eukaryota</taxon>
        <taxon>Fungi</taxon>
        <taxon>Dikarya</taxon>
        <taxon>Ascomycota</taxon>
        <taxon>Pezizomycotina</taxon>
        <taxon>Sordariomycetes</taxon>
        <taxon>Hypocreomycetidae</taxon>
        <taxon>Hypocreales</taxon>
        <taxon>Nectriaceae</taxon>
        <taxon>Neonectria</taxon>
    </lineage>
</organism>
<dbReference type="PANTHER" id="PTHR37049">
    <property type="entry name" value="PEPTIDASE S41 FAMILY PROTEIN"/>
    <property type="match status" value="1"/>
</dbReference>
<sequence length="398" mass="44072">MHPAQFIQRYMDIFSGSSTFYLRDGLMLEFKSGTKAETFWLTYYIYQGLTGPLTYLHHPSEKPPPTAMFRYLSPSPANYSGLSYGAYPELQIAQPNLSVSDEALLTGYLLEDISTRVLSISSFNVQGSHKRTFAGKIAKFIKEAESKKISKIVIDFQQNYGGAVDLAFIMFRQFFPDIEPFAGGRRRSHDFADALGTTITIAWDALSYDDVAERSAKYDNIGNEWVITPRLNAEMGENFTSWAGYYGPVMHNGDQFSHTEQYDLYNDYFNKNAFPDVPLEYLHKGNSERPPWKTENVVILTDGIYTSACVMFVEMMTQQAGVRTIVGGGTPSPGPMQAASGSRCARICNSASIDGMLTPALGMNASAAVPAVRDPGIVLSMAGFTLRDQIRDGDPAPL</sequence>
<dbReference type="Gene3D" id="3.90.226.10">
    <property type="entry name" value="2-enoyl-CoA Hydratase, Chain A, domain 1"/>
    <property type="match status" value="1"/>
</dbReference>
<evidence type="ECO:0000259" key="1">
    <source>
        <dbReference type="Pfam" id="PF03572"/>
    </source>
</evidence>
<dbReference type="InterPro" id="IPR005151">
    <property type="entry name" value="Tail-specific_protease"/>
</dbReference>
<proteinExistence type="predicted"/>
<comment type="caution">
    <text evidence="2">The sequence shown here is derived from an EMBL/GenBank/DDBJ whole genome shotgun (WGS) entry which is preliminary data.</text>
</comment>